<keyword evidence="4" id="KW-1185">Reference proteome</keyword>
<dbReference type="Pfam" id="PF13424">
    <property type="entry name" value="TPR_12"/>
    <property type="match status" value="1"/>
</dbReference>
<dbReference type="InterPro" id="IPR019734">
    <property type="entry name" value="TPR_rpt"/>
</dbReference>
<feature type="domain" description="CHAT" evidence="2">
    <location>
        <begin position="767"/>
        <end position="1064"/>
    </location>
</feature>
<dbReference type="RefSeq" id="WP_274052208.1">
    <property type="nucleotide sequence ID" value="NZ_CP059693.1"/>
</dbReference>
<dbReference type="PANTHER" id="PTHR10098">
    <property type="entry name" value="RAPSYN-RELATED"/>
    <property type="match status" value="1"/>
</dbReference>
<dbReference type="PANTHER" id="PTHR10098:SF108">
    <property type="entry name" value="TETRATRICOPEPTIDE REPEAT PROTEIN 28"/>
    <property type="match status" value="1"/>
</dbReference>
<organism evidence="3 4">
    <name type="scientific">Thalassomonas haliotis</name>
    <dbReference type="NCBI Taxonomy" id="485448"/>
    <lineage>
        <taxon>Bacteria</taxon>
        <taxon>Pseudomonadati</taxon>
        <taxon>Pseudomonadota</taxon>
        <taxon>Gammaproteobacteria</taxon>
        <taxon>Alteromonadales</taxon>
        <taxon>Colwelliaceae</taxon>
        <taxon>Thalassomonas</taxon>
    </lineage>
</organism>
<dbReference type="Pfam" id="PF12770">
    <property type="entry name" value="CHAT"/>
    <property type="match status" value="1"/>
</dbReference>
<reference evidence="3 4" key="1">
    <citation type="journal article" date="2022" name="Mar. Drugs">
        <title>Bioassay-Guided Fractionation Leads to the Detection of Cholic Acid Generated by the Rare Thalassomonas sp.</title>
        <authorList>
            <person name="Pheiffer F."/>
            <person name="Schneider Y.K."/>
            <person name="Hansen E.H."/>
            <person name="Andersen J.H."/>
            <person name="Isaksson J."/>
            <person name="Busche T."/>
            <person name="R C."/>
            <person name="Kalinowski J."/>
            <person name="Zyl L.V."/>
            <person name="Trindade M."/>
        </authorList>
    </citation>
    <scope>NUCLEOTIDE SEQUENCE [LARGE SCALE GENOMIC DNA]</scope>
    <source>
        <strain evidence="3 4">A5K-61T</strain>
    </source>
</reference>
<protein>
    <submittedName>
        <fullName evidence="3">CHAT domain-containing protein</fullName>
    </submittedName>
</protein>
<feature type="repeat" description="TPR" evidence="1">
    <location>
        <begin position="380"/>
        <end position="413"/>
    </location>
</feature>
<dbReference type="EMBL" id="CP059693">
    <property type="protein sequence ID" value="WDE11981.1"/>
    <property type="molecule type" value="Genomic_DNA"/>
</dbReference>
<proteinExistence type="predicted"/>
<evidence type="ECO:0000313" key="3">
    <source>
        <dbReference type="EMBL" id="WDE11981.1"/>
    </source>
</evidence>
<dbReference type="SUPFAM" id="SSF48452">
    <property type="entry name" value="TPR-like"/>
    <property type="match status" value="3"/>
</dbReference>
<dbReference type="Proteomes" id="UP001215231">
    <property type="component" value="Chromosome"/>
</dbReference>
<dbReference type="Gene3D" id="1.25.40.10">
    <property type="entry name" value="Tetratricopeptide repeat domain"/>
    <property type="match status" value="3"/>
</dbReference>
<dbReference type="PROSITE" id="PS50005">
    <property type="entry name" value="TPR"/>
    <property type="match status" value="1"/>
</dbReference>
<accession>A0ABY7VG37</accession>
<dbReference type="InterPro" id="IPR011990">
    <property type="entry name" value="TPR-like_helical_dom_sf"/>
</dbReference>
<sequence>MANSSPGNIYWLCFLIITYPGTGFACSSSADGQKSLGEYKTQASANKPLLLFIEQYDVDIKVVRNVTNQEISSNTPSGRNGYEFIYIKPDPKNTDITLCFFSRYRNAAAGSYQISQLKNTNSEFLHAIELMDKAARAWSENTEVSRLLASAYFDQVAKLNITEFDLSNHARLYSLNAKIINYQYEGALALAETLLAKVPAKSYLGYSALWGKGKILIRQNKQKEAIAPLSYAITLAESVYVKGQPVSVKDIADLKNWLAEAYLMDGQINTGEALLNEARILAGNDQQLLGAIYNNLGYVYLLASKRTSGHLRAQYINTSINEHKLARDYAKNAGDWLELIYIENNMATLYQRIGSLRKAREHYWQALDLIVDKGTPFRLQVIYTNLGRIYQHLGDYQKSESFLKKALEIAGQTQSSPFRLSQLQCSLGNSQRLMGKTQTALINHKLCIGSAIEENNRELLLTAQYELAEDYIHLGRTRDARETTESIIDKLSPDIGQDSGLYSLVLKQYARLNRLEGKLGKALANITAALKHSQSSRNPSLHIKILNEAMLIYKTLGYNQEALTYGQKALKEVEQLHQYLEAERLGPAWSKITHDIFLNVAEIFLNLYQKTDDALPLYQALDVLERSRAITLRQEFAISDEQENKTSDHLITLSKLADNHANNSTNISYTPLPLSFYHEHELLNFARLNGKKNAPIPPVLTHDQIQAKLGKQQTVLYYLTLKNALYALTITRENISLHRLGSPEDLNRLIRQARSQLADINSSPYQTLTSLSELLLSPVSIPDKTQDLILVLHRNLHAMPFAALPLADALPAYKPLSSKFNLQVVASISSYFMTKSNGHGNNYALDLAMFADPRLSPLVNPGDKYPKNAITMQSWSRNLPPLPWTAREAGNLKKIFAKERYQIYTGPAANRTNLMSRKVRHARILHIASHGYFHSLNPDNIGFALSANGKRGAYQPGFITLTELFSFPFHNKLVVISGCDTGMGKSIDGEGMLGLSRGFISQGAKHVISTLWPVADKASAKFMQLFYYRLKQLAKVNQALRAAQNDMRAIPAYNHPFYWAAYVLNTVSPDQSISFSPETL</sequence>
<evidence type="ECO:0000313" key="4">
    <source>
        <dbReference type="Proteomes" id="UP001215231"/>
    </source>
</evidence>
<dbReference type="InterPro" id="IPR024983">
    <property type="entry name" value="CHAT_dom"/>
</dbReference>
<evidence type="ECO:0000256" key="1">
    <source>
        <dbReference type="PROSITE-ProRule" id="PRU00339"/>
    </source>
</evidence>
<dbReference type="SMART" id="SM00028">
    <property type="entry name" value="TPR"/>
    <property type="match status" value="7"/>
</dbReference>
<keyword evidence="1" id="KW-0802">TPR repeat</keyword>
<gene>
    <name evidence="3" type="ORF">H3N35_00365</name>
</gene>
<name>A0ABY7VG37_9GAMM</name>
<evidence type="ECO:0000259" key="2">
    <source>
        <dbReference type="Pfam" id="PF12770"/>
    </source>
</evidence>